<dbReference type="GO" id="GO:0030288">
    <property type="term" value="C:outer membrane-bounded periplasmic space"/>
    <property type="evidence" value="ECO:0007669"/>
    <property type="project" value="TreeGrafter"/>
</dbReference>
<dbReference type="STRING" id="161896.UL81_02335"/>
<dbReference type="InterPro" id="IPR002491">
    <property type="entry name" value="ABC_transptr_periplasmic_BD"/>
</dbReference>
<dbReference type="PATRIC" id="fig|161896.4.peg.459"/>
<dbReference type="KEGG" id="ccj:UL81_02335"/>
<keyword evidence="6" id="KW-1185">Reference proteome</keyword>
<name>A0A0F6QX47_9CORY</name>
<dbReference type="OrthoDB" id="1846031at2"/>
<accession>A0A0F6QX47</accession>
<dbReference type="GO" id="GO:1901678">
    <property type="term" value="P:iron coordination entity transport"/>
    <property type="evidence" value="ECO:0007669"/>
    <property type="project" value="UniProtKB-ARBA"/>
</dbReference>
<organism evidence="5 6">
    <name type="scientific">Corynebacterium camporealensis</name>
    <dbReference type="NCBI Taxonomy" id="161896"/>
    <lineage>
        <taxon>Bacteria</taxon>
        <taxon>Bacillati</taxon>
        <taxon>Actinomycetota</taxon>
        <taxon>Actinomycetes</taxon>
        <taxon>Mycobacteriales</taxon>
        <taxon>Corynebacteriaceae</taxon>
        <taxon>Corynebacterium</taxon>
    </lineage>
</organism>
<protein>
    <submittedName>
        <fullName evidence="5">ABC-type Fe3+-hydroxamate transport system, periplasmic component</fullName>
    </submittedName>
</protein>
<dbReference type="Pfam" id="PF01497">
    <property type="entry name" value="Peripla_BP_2"/>
    <property type="match status" value="1"/>
</dbReference>
<evidence type="ECO:0000313" key="6">
    <source>
        <dbReference type="Proteomes" id="UP000033566"/>
    </source>
</evidence>
<keyword evidence="4" id="KW-0732">Signal</keyword>
<dbReference type="EMBL" id="CP011311">
    <property type="protein sequence ID" value="AKE38448.1"/>
    <property type="molecule type" value="Genomic_DNA"/>
</dbReference>
<dbReference type="SUPFAM" id="SSF53807">
    <property type="entry name" value="Helical backbone' metal receptor"/>
    <property type="match status" value="1"/>
</dbReference>
<dbReference type="PANTHER" id="PTHR30532:SF24">
    <property type="entry name" value="FERRIC ENTEROBACTIN-BINDING PERIPLASMIC PROTEIN FEPB"/>
    <property type="match status" value="1"/>
</dbReference>
<dbReference type="PROSITE" id="PS50983">
    <property type="entry name" value="FE_B12_PBP"/>
    <property type="match status" value="1"/>
</dbReference>
<comment type="similarity">
    <text evidence="2">Belongs to the bacterial solute-binding protein 8 family.</text>
</comment>
<dbReference type="Gene3D" id="3.40.50.1980">
    <property type="entry name" value="Nitrogenase molybdenum iron protein domain"/>
    <property type="match status" value="2"/>
</dbReference>
<keyword evidence="3" id="KW-0813">Transport</keyword>
<evidence type="ECO:0000256" key="3">
    <source>
        <dbReference type="ARBA" id="ARBA00022448"/>
    </source>
</evidence>
<dbReference type="HOGENOM" id="CLU_038034_1_1_11"/>
<comment type="subcellular location">
    <subcellularLocation>
        <location evidence="1">Cell envelope</location>
    </subcellularLocation>
</comment>
<dbReference type="InterPro" id="IPR051313">
    <property type="entry name" value="Bact_iron-sidero_bind"/>
</dbReference>
<dbReference type="AlphaFoldDB" id="A0A0F6QX47"/>
<dbReference type="PROSITE" id="PS51257">
    <property type="entry name" value="PROKAR_LIPOPROTEIN"/>
    <property type="match status" value="1"/>
</dbReference>
<evidence type="ECO:0000313" key="5">
    <source>
        <dbReference type="EMBL" id="AKE38448.1"/>
    </source>
</evidence>
<evidence type="ECO:0000256" key="1">
    <source>
        <dbReference type="ARBA" id="ARBA00004196"/>
    </source>
</evidence>
<proteinExistence type="inferred from homology"/>
<evidence type="ECO:0000256" key="2">
    <source>
        <dbReference type="ARBA" id="ARBA00008814"/>
    </source>
</evidence>
<dbReference type="RefSeq" id="WP_046453212.1">
    <property type="nucleotide sequence ID" value="NZ_CP011311.1"/>
</dbReference>
<dbReference type="CDD" id="cd01146">
    <property type="entry name" value="FhuD"/>
    <property type="match status" value="1"/>
</dbReference>
<evidence type="ECO:0000256" key="4">
    <source>
        <dbReference type="ARBA" id="ARBA00022729"/>
    </source>
</evidence>
<dbReference type="Proteomes" id="UP000033566">
    <property type="component" value="Chromosome"/>
</dbReference>
<dbReference type="PANTHER" id="PTHR30532">
    <property type="entry name" value="IRON III DICITRATE-BINDING PERIPLASMIC PROTEIN"/>
    <property type="match status" value="1"/>
</dbReference>
<sequence>MRSRSILAVVAATSLAFGLAACSSDSASSDGAADNTVAADSAQFPVTVDHAFGSTTIEEAPARVATVGWGNHEVPLALGITPVGMSKATWGDDDDNGIMPWVEEKLDGDKPALFDETDGIPYEEIANTNPDVILAAYSGITQEDYDTLSKIAPVVAYPDIPWGTSLEDMTALNAKALGKEDEGQKLIDDLETQTSDALSENSELEGKKVLFTAFGGASDDSKIGFYTNDDPRMSFLTSHGMEAPEVVSDYTEKSDEFWVEVSTEEPELFDDVDLIIGYSTGNDADDKKMLEDMQSDPLLSKIPAVAEGNIVFLPNGPLGAAANPSPLSIPWGIDDYFAALADGLEN</sequence>
<gene>
    <name evidence="5" type="primary">irp1A</name>
    <name evidence="5" type="ORF">UL81_02335</name>
</gene>
<reference evidence="5 6" key="1">
    <citation type="journal article" date="2015" name="Genome Announc.">
        <title>Complete Genome Sequence of Corynebacterium camporealensis DSM 44610, Isolated from the Milk of a Manchega Sheep with Subclinical Mastitis.</title>
        <authorList>
            <person name="Ruckert C."/>
            <person name="Albersmeier A."/>
            <person name="Winkler A."/>
            <person name="Tauch A."/>
        </authorList>
    </citation>
    <scope>NUCLEOTIDE SEQUENCE [LARGE SCALE GENOMIC DNA]</scope>
    <source>
        <strain evidence="5 6">DSM 44610</strain>
    </source>
</reference>